<dbReference type="InterPro" id="IPR002076">
    <property type="entry name" value="ELO_fam"/>
</dbReference>
<keyword evidence="9 10" id="KW-0275">Fatty acid biosynthesis</keyword>
<evidence type="ECO:0000256" key="9">
    <source>
        <dbReference type="ARBA" id="ARBA00023160"/>
    </source>
</evidence>
<keyword evidence="5 10" id="KW-0276">Fatty acid metabolism</keyword>
<protein>
    <recommendedName>
        <fullName evidence="10">Elongation of very long chain fatty acids protein</fullName>
        <ecNumber evidence="10">2.3.1.199</ecNumber>
    </recommendedName>
    <alternativeName>
        <fullName evidence="10">Very-long-chain 3-oxoacyl-CoA synthase</fullName>
    </alternativeName>
</protein>
<feature type="transmembrane region" description="Helical" evidence="10">
    <location>
        <begin position="135"/>
        <end position="155"/>
    </location>
</feature>
<dbReference type="PANTHER" id="PTHR11157:SF103">
    <property type="entry name" value="ELONGATION OF VERY LONG CHAIN FATTY ACIDS PROTEIN"/>
    <property type="match status" value="1"/>
</dbReference>
<keyword evidence="12" id="KW-1185">Reference proteome</keyword>
<keyword evidence="8 10" id="KW-0472">Membrane</keyword>
<dbReference type="InterPro" id="IPR030457">
    <property type="entry name" value="ELO_CS"/>
</dbReference>
<dbReference type="PANTHER" id="PTHR11157">
    <property type="entry name" value="FATTY ACID ACYL TRANSFERASE-RELATED"/>
    <property type="match status" value="1"/>
</dbReference>
<proteinExistence type="inferred from homology"/>
<accession>A0ABN7BDQ2</accession>
<dbReference type="Proteomes" id="UP001307889">
    <property type="component" value="Chromosome 14"/>
</dbReference>
<comment type="similarity">
    <text evidence="10">Belongs to the ELO family.</text>
</comment>
<comment type="catalytic activity">
    <reaction evidence="10">
        <text>a very-long-chain acyl-CoA + malonyl-CoA + H(+) = a very-long-chain 3-oxoacyl-CoA + CO2 + CoA</text>
        <dbReference type="Rhea" id="RHEA:32727"/>
        <dbReference type="ChEBI" id="CHEBI:15378"/>
        <dbReference type="ChEBI" id="CHEBI:16526"/>
        <dbReference type="ChEBI" id="CHEBI:57287"/>
        <dbReference type="ChEBI" id="CHEBI:57384"/>
        <dbReference type="ChEBI" id="CHEBI:90725"/>
        <dbReference type="ChEBI" id="CHEBI:90736"/>
        <dbReference type="EC" id="2.3.1.199"/>
    </reaction>
</comment>
<evidence type="ECO:0000313" key="12">
    <source>
        <dbReference type="Proteomes" id="UP001307889"/>
    </source>
</evidence>
<keyword evidence="2 10" id="KW-0444">Lipid biosynthesis</keyword>
<comment type="caution">
    <text evidence="10">Lacks conserved residue(s) required for the propagation of feature annotation.</text>
</comment>
<keyword evidence="3 10" id="KW-0808">Transferase</keyword>
<gene>
    <name evidence="11" type="ORF">NTJ_15327</name>
</gene>
<feature type="transmembrane region" description="Helical" evidence="10">
    <location>
        <begin position="70"/>
        <end position="93"/>
    </location>
</feature>
<evidence type="ECO:0000256" key="5">
    <source>
        <dbReference type="ARBA" id="ARBA00022832"/>
    </source>
</evidence>
<evidence type="ECO:0000256" key="2">
    <source>
        <dbReference type="ARBA" id="ARBA00022516"/>
    </source>
</evidence>
<organism evidence="11 12">
    <name type="scientific">Nesidiocoris tenuis</name>
    <dbReference type="NCBI Taxonomy" id="355587"/>
    <lineage>
        <taxon>Eukaryota</taxon>
        <taxon>Metazoa</taxon>
        <taxon>Ecdysozoa</taxon>
        <taxon>Arthropoda</taxon>
        <taxon>Hexapoda</taxon>
        <taxon>Insecta</taxon>
        <taxon>Pterygota</taxon>
        <taxon>Neoptera</taxon>
        <taxon>Paraneoptera</taxon>
        <taxon>Hemiptera</taxon>
        <taxon>Heteroptera</taxon>
        <taxon>Panheteroptera</taxon>
        <taxon>Cimicomorpha</taxon>
        <taxon>Miridae</taxon>
        <taxon>Dicyphina</taxon>
        <taxon>Nesidiocoris</taxon>
    </lineage>
</organism>
<name>A0ABN7BDQ2_9HEMI</name>
<evidence type="ECO:0000256" key="3">
    <source>
        <dbReference type="ARBA" id="ARBA00022679"/>
    </source>
</evidence>
<evidence type="ECO:0000256" key="6">
    <source>
        <dbReference type="ARBA" id="ARBA00022989"/>
    </source>
</evidence>
<sequence length="162" mass="19323">MKGQKDDRTNEIKEICYWYLISKFFELFDTIFFVLRGKQSQVTFLHVYHHTNMAVSTWVFIRYNQGTQSMIMGACNSFVHVVMYAYYLLAALGPSIQRYLWWKRYITVLQIVQFLLILSYLCSLCFYGCRVGTVFIVFSALNTLSFLVLFIHFYLKAYKKRK</sequence>
<feature type="transmembrane region" description="Helical" evidence="10">
    <location>
        <begin position="105"/>
        <end position="129"/>
    </location>
</feature>
<evidence type="ECO:0000313" key="11">
    <source>
        <dbReference type="EMBL" id="BET02509.1"/>
    </source>
</evidence>
<evidence type="ECO:0000256" key="8">
    <source>
        <dbReference type="ARBA" id="ARBA00023136"/>
    </source>
</evidence>
<keyword evidence="6 10" id="KW-1133">Transmembrane helix</keyword>
<evidence type="ECO:0000256" key="7">
    <source>
        <dbReference type="ARBA" id="ARBA00023098"/>
    </source>
</evidence>
<keyword evidence="4 10" id="KW-0812">Transmembrane</keyword>
<evidence type="ECO:0000256" key="4">
    <source>
        <dbReference type="ARBA" id="ARBA00022692"/>
    </source>
</evidence>
<evidence type="ECO:0000256" key="1">
    <source>
        <dbReference type="ARBA" id="ARBA00004141"/>
    </source>
</evidence>
<comment type="subcellular location">
    <subcellularLocation>
        <location evidence="1">Membrane</location>
        <topology evidence="1">Multi-pass membrane protein</topology>
    </subcellularLocation>
</comment>
<evidence type="ECO:0000256" key="10">
    <source>
        <dbReference type="RuleBase" id="RU361115"/>
    </source>
</evidence>
<dbReference type="EMBL" id="AP028922">
    <property type="protein sequence ID" value="BET02509.1"/>
    <property type="molecule type" value="Genomic_DNA"/>
</dbReference>
<keyword evidence="7 10" id="KW-0443">Lipid metabolism</keyword>
<reference evidence="11 12" key="1">
    <citation type="submission" date="2023-09" db="EMBL/GenBank/DDBJ databases">
        <title>Nesidiocoris tenuis whole genome shotgun sequence.</title>
        <authorList>
            <person name="Shibata T."/>
            <person name="Shimoda M."/>
            <person name="Kobayashi T."/>
            <person name="Uehara T."/>
        </authorList>
    </citation>
    <scope>NUCLEOTIDE SEQUENCE [LARGE SCALE GENOMIC DNA]</scope>
    <source>
        <strain evidence="11 12">Japan</strain>
    </source>
</reference>
<dbReference type="Pfam" id="PF01151">
    <property type="entry name" value="ELO"/>
    <property type="match status" value="1"/>
</dbReference>
<dbReference type="PROSITE" id="PS01188">
    <property type="entry name" value="ELO"/>
    <property type="match status" value="1"/>
</dbReference>
<dbReference type="EC" id="2.3.1.199" evidence="10"/>